<dbReference type="NCBIfam" id="TIGR00521">
    <property type="entry name" value="coaBC_dfp"/>
    <property type="match status" value="1"/>
</dbReference>
<feature type="region of interest" description="Phosphopantothenoylcysteine decarboxylase" evidence="3">
    <location>
        <begin position="1"/>
        <end position="190"/>
    </location>
</feature>
<keyword evidence="3" id="KW-0511">Multifunctional enzyme</keyword>
<feature type="binding site" evidence="3">
    <location>
        <position position="343"/>
    </location>
    <ligand>
        <name>CTP</name>
        <dbReference type="ChEBI" id="CHEBI:37563"/>
    </ligand>
</feature>
<comment type="caution">
    <text evidence="3">Lacks conserved residue(s) required for the propagation of feature annotation.</text>
</comment>
<feature type="region of interest" description="Phosphopantothenate--cysteine ligase" evidence="3">
    <location>
        <begin position="191"/>
        <end position="400"/>
    </location>
</feature>
<comment type="pathway">
    <text evidence="3 4">Cofactor biosynthesis; coenzyme A biosynthesis; CoA from (R)-pantothenate: step 3/5.</text>
</comment>
<keyword evidence="3" id="KW-0479">Metal-binding</keyword>
<dbReference type="InterPro" id="IPR003382">
    <property type="entry name" value="Flavoprotein"/>
</dbReference>
<dbReference type="Gene3D" id="3.40.50.1950">
    <property type="entry name" value="Flavin prenyltransferase-like"/>
    <property type="match status" value="1"/>
</dbReference>
<sequence length="400" mass="43225">MLKDKQIAVYITGGIAVYKAAEVVRGLIKQGAKVRVVMTKSATEFVTPQTFAVLTKQRVLVDLFDQATNQLVPHIELADWSDLAVVVPATANVLAKLANGLADDAVTAALLATTAPKLVIPAMNEHMWQAPATQRNLAQLRQDGVIILEPTVGMLAEGYVGRGRLPEVATIVDFIRHQVALMNGQLQGRTVLVTAGGTKERLDPVRFISNDSSGKMGYALASAAADQGAKVILVSTIHDRAIPAGVTLVQVESAQEMLTAIQQRFATLDVIIMAAAVADFRPATVAEQKIKKTTDNDRMSLSLIKNPDILKTLARQREQQVMVGFAAETQQLIENATHKLTEKQLAMLVANDVSKKDRGFNADTNEVTILRPHQAPEALPMMSKTALAEALIERILPLLP</sequence>
<evidence type="ECO:0000259" key="6">
    <source>
        <dbReference type="Pfam" id="PF04127"/>
    </source>
</evidence>
<dbReference type="HAMAP" id="MF_02225">
    <property type="entry name" value="CoaBC"/>
    <property type="match status" value="1"/>
</dbReference>
<dbReference type="InterPro" id="IPR007085">
    <property type="entry name" value="DNA/pantothenate-metab_flavo_C"/>
</dbReference>
<dbReference type="InterPro" id="IPR005252">
    <property type="entry name" value="CoaBC"/>
</dbReference>
<keyword evidence="3 4" id="KW-0288">FMN</keyword>
<dbReference type="PANTHER" id="PTHR14359">
    <property type="entry name" value="HOMO-OLIGOMERIC FLAVIN CONTAINING CYS DECARBOXYLASE FAMILY"/>
    <property type="match status" value="1"/>
</dbReference>
<feature type="binding site" evidence="3">
    <location>
        <position position="279"/>
    </location>
    <ligand>
        <name>CTP</name>
        <dbReference type="ChEBI" id="CHEBI:37563"/>
    </ligand>
</feature>
<evidence type="ECO:0000259" key="5">
    <source>
        <dbReference type="Pfam" id="PF02441"/>
    </source>
</evidence>
<evidence type="ECO:0000256" key="3">
    <source>
        <dbReference type="HAMAP-Rule" id="MF_02225"/>
    </source>
</evidence>
<comment type="pathway">
    <text evidence="3 4">Cofactor biosynthesis; coenzyme A biosynthesis; CoA from (R)-pantothenate: step 2/5.</text>
</comment>
<keyword evidence="3" id="KW-0460">Magnesium</keyword>
<gene>
    <name evidence="3 7" type="primary">coaBC</name>
    <name evidence="7" type="ORF">JCM31185_06500</name>
</gene>
<organism evidence="7 8">
    <name type="scientific">Furfurilactobacillus curtus</name>
    <dbReference type="NCBI Taxonomy" id="1746200"/>
    <lineage>
        <taxon>Bacteria</taxon>
        <taxon>Bacillati</taxon>
        <taxon>Bacillota</taxon>
        <taxon>Bacilli</taxon>
        <taxon>Lactobacillales</taxon>
        <taxon>Lactobacillaceae</taxon>
        <taxon>Furfurilactobacillus</taxon>
    </lineage>
</organism>
<comment type="function">
    <text evidence="4">Catalyzes two steps in the biosynthesis of coenzyme A. In the first step cysteine is conjugated to 4'-phosphopantothenate to form 4-phosphopantothenoylcysteine, in the latter compound is decarboxylated to form 4'-phosphopantotheine.</text>
</comment>
<proteinExistence type="inferred from homology"/>
<keyword evidence="3 4" id="KW-0436">Ligase</keyword>
<protein>
    <recommendedName>
        <fullName evidence="3">Coenzyme A biosynthesis bifunctional protein CoaBC</fullName>
    </recommendedName>
    <alternativeName>
        <fullName evidence="3">DNA/pantothenate metabolism flavoprotein</fullName>
    </alternativeName>
    <alternativeName>
        <fullName evidence="3">Phosphopantothenoylcysteine synthetase/decarboxylase</fullName>
        <shortName evidence="3">PPCS-PPCDC</shortName>
    </alternativeName>
    <domain>
        <recommendedName>
            <fullName evidence="3">Phosphopantothenoylcysteine decarboxylase</fullName>
            <shortName evidence="3">PPC decarboxylase</shortName>
            <shortName evidence="3">PPC-DC</shortName>
            <ecNumber evidence="3">4.1.1.36</ecNumber>
        </recommendedName>
        <alternativeName>
            <fullName evidence="3">CoaC</fullName>
        </alternativeName>
    </domain>
    <domain>
        <recommendedName>
            <fullName evidence="3">Phosphopantothenate--cysteine ligase</fullName>
            <ecNumber evidence="3">6.3.2.5</ecNumber>
        </recommendedName>
        <alternativeName>
            <fullName evidence="3">CoaB</fullName>
        </alternativeName>
        <alternativeName>
            <fullName evidence="3">Phosphopantothenoylcysteine synthetase</fullName>
            <shortName evidence="3">PPC synthetase</shortName>
            <shortName evidence="3">PPC-S</shortName>
        </alternativeName>
    </domain>
</protein>
<reference evidence="7 8" key="1">
    <citation type="submission" date="2022-03" db="EMBL/GenBank/DDBJ databases">
        <title>Draft genome sequence of Furfurilactobacillus curtus JCM 31185.</title>
        <authorList>
            <person name="Suzuki S."/>
            <person name="Endo A."/>
            <person name="Kajikawa A."/>
        </authorList>
    </citation>
    <scope>NUCLEOTIDE SEQUENCE [LARGE SCALE GENOMIC DNA]</scope>
    <source>
        <strain evidence="7 8">JCM 31185</strain>
    </source>
</reference>
<keyword evidence="1 3" id="KW-0210">Decarboxylase</keyword>
<evidence type="ECO:0000256" key="4">
    <source>
        <dbReference type="RuleBase" id="RU364078"/>
    </source>
</evidence>
<dbReference type="InterPro" id="IPR035929">
    <property type="entry name" value="CoaB-like_sf"/>
</dbReference>
<comment type="function">
    <text evidence="3">Catalyzes two sequential steps in the biosynthesis of coenzyme A. In the first step cysteine is conjugated to 4'-phosphopantothenate to form 4-phosphopantothenoylcysteine. In the second step the latter compound is decarboxylated to form 4'-phosphopantotheine.</text>
</comment>
<comment type="similarity">
    <text evidence="3 4">In the C-terminal section; belongs to the PPC synthetase family.</text>
</comment>
<feature type="binding site" evidence="3">
    <location>
        <position position="289"/>
    </location>
    <ligand>
        <name>CTP</name>
        <dbReference type="ChEBI" id="CHEBI:37563"/>
    </ligand>
</feature>
<keyword evidence="8" id="KW-1185">Reference proteome</keyword>
<dbReference type="SUPFAM" id="SSF52507">
    <property type="entry name" value="Homo-oligomeric flavin-containing Cys decarboxylases, HFCD"/>
    <property type="match status" value="1"/>
</dbReference>
<dbReference type="Proteomes" id="UP001628078">
    <property type="component" value="Unassembled WGS sequence"/>
</dbReference>
<keyword evidence="3 4" id="KW-0285">Flavoprotein</keyword>
<dbReference type="EC" id="4.1.1.36" evidence="3"/>
<dbReference type="EC" id="6.3.2.5" evidence="3"/>
<comment type="catalytic activity">
    <reaction evidence="3 4">
        <text>(R)-4'-phosphopantothenate + L-cysteine + CTP = N-[(R)-4-phosphopantothenoyl]-L-cysteine + CMP + diphosphate + H(+)</text>
        <dbReference type="Rhea" id="RHEA:19397"/>
        <dbReference type="ChEBI" id="CHEBI:10986"/>
        <dbReference type="ChEBI" id="CHEBI:15378"/>
        <dbReference type="ChEBI" id="CHEBI:33019"/>
        <dbReference type="ChEBI" id="CHEBI:35235"/>
        <dbReference type="ChEBI" id="CHEBI:37563"/>
        <dbReference type="ChEBI" id="CHEBI:59458"/>
        <dbReference type="ChEBI" id="CHEBI:60377"/>
        <dbReference type="EC" id="6.3.2.5"/>
    </reaction>
</comment>
<dbReference type="EMBL" id="BQXO01000002">
    <property type="protein sequence ID" value="GKT05361.1"/>
    <property type="molecule type" value="Genomic_DNA"/>
</dbReference>
<dbReference type="Gene3D" id="3.40.50.10300">
    <property type="entry name" value="CoaB-like"/>
    <property type="match status" value="1"/>
</dbReference>
<dbReference type="PANTHER" id="PTHR14359:SF6">
    <property type="entry name" value="PHOSPHOPANTOTHENOYLCYSTEINE DECARBOXYLASE"/>
    <property type="match status" value="1"/>
</dbReference>
<comment type="catalytic activity">
    <reaction evidence="3 4">
        <text>N-[(R)-4-phosphopantothenoyl]-L-cysteine + H(+) = (R)-4'-phosphopantetheine + CO2</text>
        <dbReference type="Rhea" id="RHEA:16793"/>
        <dbReference type="ChEBI" id="CHEBI:15378"/>
        <dbReference type="ChEBI" id="CHEBI:16526"/>
        <dbReference type="ChEBI" id="CHEBI:59458"/>
        <dbReference type="ChEBI" id="CHEBI:61723"/>
        <dbReference type="EC" id="4.1.1.36"/>
    </reaction>
</comment>
<evidence type="ECO:0000256" key="1">
    <source>
        <dbReference type="ARBA" id="ARBA00022793"/>
    </source>
</evidence>
<feature type="binding site" evidence="3">
    <location>
        <position position="325"/>
    </location>
    <ligand>
        <name>CTP</name>
        <dbReference type="ChEBI" id="CHEBI:37563"/>
    </ligand>
</feature>
<comment type="caution">
    <text evidence="7">The sequence shown here is derived from an EMBL/GenBank/DDBJ whole genome shotgun (WGS) entry which is preliminary data.</text>
</comment>
<evidence type="ECO:0000313" key="8">
    <source>
        <dbReference type="Proteomes" id="UP001628078"/>
    </source>
</evidence>
<dbReference type="RefSeq" id="WP_407882622.1">
    <property type="nucleotide sequence ID" value="NZ_BQXO01000002.1"/>
</dbReference>
<feature type="binding site" evidence="3">
    <location>
        <begin position="307"/>
        <end position="310"/>
    </location>
    <ligand>
        <name>CTP</name>
        <dbReference type="ChEBI" id="CHEBI:37563"/>
    </ligand>
</feature>
<feature type="domain" description="DNA/pantothenate metabolism flavoprotein C-terminal" evidence="6">
    <location>
        <begin position="186"/>
        <end position="396"/>
    </location>
</feature>
<accession>A0ABQ5JLL3</accession>
<evidence type="ECO:0000313" key="7">
    <source>
        <dbReference type="EMBL" id="GKT05361.1"/>
    </source>
</evidence>
<name>A0ABQ5JLL3_9LACO</name>
<evidence type="ECO:0000256" key="2">
    <source>
        <dbReference type="ARBA" id="ARBA00023239"/>
    </source>
</evidence>
<comment type="similarity">
    <text evidence="3 4">In the N-terminal section; belongs to the HFCD (homo-oligomeric flavin containing Cys decarboxylase) superfamily.</text>
</comment>
<comment type="cofactor">
    <cofactor evidence="3">
        <name>FMN</name>
        <dbReference type="ChEBI" id="CHEBI:58210"/>
    </cofactor>
    <text evidence="3">Binds 1 FMN per subunit.</text>
</comment>
<dbReference type="SUPFAM" id="SSF102645">
    <property type="entry name" value="CoaB-like"/>
    <property type="match status" value="1"/>
</dbReference>
<feature type="binding site" evidence="3">
    <location>
        <position position="339"/>
    </location>
    <ligand>
        <name>CTP</name>
        <dbReference type="ChEBI" id="CHEBI:37563"/>
    </ligand>
</feature>
<keyword evidence="2 3" id="KW-0456">Lyase</keyword>
<comment type="cofactor">
    <cofactor evidence="3">
        <name>Mg(2+)</name>
        <dbReference type="ChEBI" id="CHEBI:18420"/>
    </cofactor>
</comment>
<dbReference type="Pfam" id="PF04127">
    <property type="entry name" value="DFP"/>
    <property type="match status" value="1"/>
</dbReference>
<dbReference type="Pfam" id="PF02441">
    <property type="entry name" value="Flavoprotein"/>
    <property type="match status" value="1"/>
</dbReference>
<feature type="domain" description="Flavoprotein" evidence="5">
    <location>
        <begin position="5"/>
        <end position="177"/>
    </location>
</feature>
<dbReference type="InterPro" id="IPR036551">
    <property type="entry name" value="Flavin_trans-like"/>
</dbReference>